<comment type="caution">
    <text evidence="2">The sequence shown here is derived from an EMBL/GenBank/DDBJ whole genome shotgun (WGS) entry which is preliminary data.</text>
</comment>
<feature type="region of interest" description="Disordered" evidence="1">
    <location>
        <begin position="186"/>
        <end position="208"/>
    </location>
</feature>
<feature type="compositionally biased region" description="Basic and acidic residues" evidence="1">
    <location>
        <begin position="87"/>
        <end position="116"/>
    </location>
</feature>
<gene>
    <name evidence="2" type="ORF">B5766_02180</name>
</gene>
<reference evidence="3" key="1">
    <citation type="submission" date="2017-03" db="EMBL/GenBank/DDBJ databases">
        <authorList>
            <person name="Lund M.B."/>
        </authorList>
    </citation>
    <scope>NUCLEOTIDE SEQUENCE [LARGE SCALE GENOMIC DNA]</scope>
</reference>
<evidence type="ECO:0000256" key="1">
    <source>
        <dbReference type="SAM" id="MobiDB-lite"/>
    </source>
</evidence>
<evidence type="ECO:0000313" key="2">
    <source>
        <dbReference type="EMBL" id="PDQ35975.1"/>
    </source>
</evidence>
<dbReference type="Proteomes" id="UP000219994">
    <property type="component" value="Unassembled WGS sequence"/>
</dbReference>
<evidence type="ECO:0000313" key="3">
    <source>
        <dbReference type="Proteomes" id="UP000219994"/>
    </source>
</evidence>
<organism evidence="2 3">
    <name type="scientific">Candidatus Lumbricidiphila eiseniae</name>
    <dbReference type="NCBI Taxonomy" id="1969409"/>
    <lineage>
        <taxon>Bacteria</taxon>
        <taxon>Bacillati</taxon>
        <taxon>Actinomycetota</taxon>
        <taxon>Actinomycetes</taxon>
        <taxon>Micrococcales</taxon>
        <taxon>Microbacteriaceae</taxon>
        <taxon>Candidatus Lumbricidiphila</taxon>
    </lineage>
</organism>
<name>A0A2A6FSW1_9MICO</name>
<protein>
    <submittedName>
        <fullName evidence="2">Uncharacterized protein</fullName>
    </submittedName>
</protein>
<accession>A0A2A6FSW1</accession>
<proteinExistence type="predicted"/>
<feature type="region of interest" description="Disordered" evidence="1">
    <location>
        <begin position="83"/>
        <end position="117"/>
    </location>
</feature>
<dbReference type="EMBL" id="NAEP01000023">
    <property type="protein sequence ID" value="PDQ35975.1"/>
    <property type="molecule type" value="Genomic_DNA"/>
</dbReference>
<sequence length="208" mass="23241">MISPLVEQASTDAAAILAARERHEATIAARSRAGALRRRSAGRALAEAERQRHEVENLARQRWGSIPRTPEQVPVWAQAAAEQQAEVDPRSADATRRHAHARQEQRRAVDRQERQRGLLRTRLFGNPYSTGSPRRQAEDAQWQAEALRRQLAELEALPVTEAAAQIEARTEAERVAAEALTRRAEGLHDFTRHPSRQAPGIERDGIGL</sequence>
<dbReference type="AlphaFoldDB" id="A0A2A6FSW1"/>